<dbReference type="Proteomes" id="UP000002698">
    <property type="component" value="Chromosome"/>
</dbReference>
<dbReference type="SMART" id="SM00086">
    <property type="entry name" value="PAC"/>
    <property type="match status" value="1"/>
</dbReference>
<dbReference type="PROSITE" id="PS50112">
    <property type="entry name" value="PAS"/>
    <property type="match status" value="2"/>
</dbReference>
<keyword evidence="6" id="KW-0418">Kinase</keyword>
<evidence type="ECO:0000256" key="1">
    <source>
        <dbReference type="PROSITE-ProRule" id="PRU00169"/>
    </source>
</evidence>
<dbReference type="InterPro" id="IPR003594">
    <property type="entry name" value="HATPase_dom"/>
</dbReference>
<dbReference type="PROSITE" id="PS50110">
    <property type="entry name" value="RESPONSE_REGULATORY"/>
    <property type="match status" value="1"/>
</dbReference>
<dbReference type="InterPro" id="IPR004358">
    <property type="entry name" value="Sig_transdc_His_kin-like_C"/>
</dbReference>
<dbReference type="CDD" id="cd00075">
    <property type="entry name" value="HATPase"/>
    <property type="match status" value="1"/>
</dbReference>
<dbReference type="SUPFAM" id="SSF52172">
    <property type="entry name" value="CheY-like"/>
    <property type="match status" value="1"/>
</dbReference>
<dbReference type="InterPro" id="IPR001610">
    <property type="entry name" value="PAC"/>
</dbReference>
<dbReference type="InterPro" id="IPR035965">
    <property type="entry name" value="PAS-like_dom_sf"/>
</dbReference>
<dbReference type="GO" id="GO:0004673">
    <property type="term" value="F:protein histidine kinase activity"/>
    <property type="evidence" value="ECO:0007669"/>
    <property type="project" value="UniProtKB-EC"/>
</dbReference>
<dbReference type="KEGG" id="nph:NP_0188A"/>
<dbReference type="HOGENOM" id="CLU_000445_114_58_2"/>
<dbReference type="InterPro" id="IPR001789">
    <property type="entry name" value="Sig_transdc_resp-reg_receiver"/>
</dbReference>
<feature type="domain" description="PAC" evidence="5">
    <location>
        <begin position="325"/>
        <end position="379"/>
    </location>
</feature>
<dbReference type="STRING" id="348780.NP_0188A"/>
<dbReference type="OrthoDB" id="230688at2157"/>
<sequence length="601" mass="66347">MEQRPDPVNTLVVGDRTTTEQVDAELARHTASFTLMCADTAAAALDRLDNDHDNGSIDCVVSAYDLPGDDGIALLHAVRERYPDLPFVLRTDAGSEAVASEAVSAGVTDYVRAGVDEGQSLAERLITHVEKAAERRRERRCSEAIESTKEGISILDDDGRFVYVNEAYASLYGYSRDELLGEHWELLHPENYIERMKETVLPALEPGDDWRGETTGRRADGTTFTEDHILSRTASGGLICSVRDISASKEREVALRTFREAVEQAGHAVLITDPDGTIEYVNPAFEADTGYSRKEVVGRTPSVLKSGKHDDSFYAALWETILDGELWEAELINRKRSGELYRVRQTIAPITDSSGEITQFVGIEAEITDEWLRRQRLDVLNRVLRHNVRNWMTVAKGNASLLQEHLDDERLRSYAADIETKADDLLRVSEKAATVRALFESDTDPESTRAVSTLFADLKREFNEQYPDAEISVGGADDLVVRADDRLKVALREAVDNAIVHNSREPAVVSISATADEATTAGDWVEIDIADNGPGIPTHEREAIESGKETPLVHATGLGLWLVYWVVAAFGGEVRFAENDPRGSVVTLRLPARNPEFTAGA</sequence>
<evidence type="ECO:0000313" key="6">
    <source>
        <dbReference type="EMBL" id="CAI48185.3"/>
    </source>
</evidence>
<accession>A0A1U7ETG3</accession>
<dbReference type="SUPFAM" id="SSF55785">
    <property type="entry name" value="PYP-like sensor domain (PAS domain)"/>
    <property type="match status" value="2"/>
</dbReference>
<dbReference type="AlphaFoldDB" id="A0A1U7ETG3"/>
<dbReference type="InterPro" id="IPR011006">
    <property type="entry name" value="CheY-like_superfamily"/>
</dbReference>
<dbReference type="InterPro" id="IPR013767">
    <property type="entry name" value="PAS_fold"/>
</dbReference>
<evidence type="ECO:0000259" key="4">
    <source>
        <dbReference type="PROSITE" id="PS50112"/>
    </source>
</evidence>
<dbReference type="SMART" id="SM00387">
    <property type="entry name" value="HATPase_c"/>
    <property type="match status" value="1"/>
</dbReference>
<feature type="domain" description="Histidine kinase" evidence="2">
    <location>
        <begin position="383"/>
        <end position="594"/>
    </location>
</feature>
<dbReference type="Gene3D" id="3.30.565.10">
    <property type="entry name" value="Histidine kinase-like ATPase, C-terminal domain"/>
    <property type="match status" value="1"/>
</dbReference>
<dbReference type="EMBL" id="CR936257">
    <property type="protein sequence ID" value="CAI48185.3"/>
    <property type="molecule type" value="Genomic_DNA"/>
</dbReference>
<dbReference type="Pfam" id="PF02518">
    <property type="entry name" value="HATPase_c"/>
    <property type="match status" value="1"/>
</dbReference>
<gene>
    <name evidence="6" type="ordered locus">NP_0188A</name>
</gene>
<dbReference type="GO" id="GO:0006355">
    <property type="term" value="P:regulation of DNA-templated transcription"/>
    <property type="evidence" value="ECO:0007669"/>
    <property type="project" value="InterPro"/>
</dbReference>
<feature type="domain" description="Response regulatory" evidence="3">
    <location>
        <begin position="9"/>
        <end position="128"/>
    </location>
</feature>
<dbReference type="PANTHER" id="PTHR44757">
    <property type="entry name" value="DIGUANYLATE CYCLASE DGCP"/>
    <property type="match status" value="1"/>
</dbReference>
<reference evidence="6 7" key="1">
    <citation type="journal article" date="2005" name="Genome Res.">
        <title>Living with two extremes: conclusions from the genome sequence of Natronomonas pharaonis.</title>
        <authorList>
            <person name="Falb M."/>
            <person name="Pfeiffer F."/>
            <person name="Palm P."/>
            <person name="Rodewald K."/>
            <person name="Hickmann V."/>
            <person name="Tittor J."/>
            <person name="Oesterhelt D."/>
        </authorList>
    </citation>
    <scope>NUCLEOTIDE SEQUENCE [LARGE SCALE GENOMIC DNA]</scope>
    <source>
        <strain evidence="7">ATCC 35678 / DSM 2160 / CIP 103997 / JCM 8858 / NBRC 14720 / NCIMB 2260 / Gabara</strain>
    </source>
</reference>
<evidence type="ECO:0000259" key="2">
    <source>
        <dbReference type="PROSITE" id="PS50109"/>
    </source>
</evidence>
<dbReference type="InterPro" id="IPR036890">
    <property type="entry name" value="HATPase_C_sf"/>
</dbReference>
<dbReference type="CDD" id="cd00130">
    <property type="entry name" value="PAS"/>
    <property type="match status" value="2"/>
</dbReference>
<dbReference type="GeneID" id="3700782"/>
<dbReference type="eggNOG" id="arCOG02388">
    <property type="taxonomic scope" value="Archaea"/>
</dbReference>
<dbReference type="PANTHER" id="PTHR44757:SF2">
    <property type="entry name" value="BIOFILM ARCHITECTURE MAINTENANCE PROTEIN MBAA"/>
    <property type="match status" value="1"/>
</dbReference>
<dbReference type="InterPro" id="IPR052155">
    <property type="entry name" value="Biofilm_reg_signaling"/>
</dbReference>
<dbReference type="Gene3D" id="3.30.450.20">
    <property type="entry name" value="PAS domain"/>
    <property type="match status" value="2"/>
</dbReference>
<dbReference type="SMART" id="SM00091">
    <property type="entry name" value="PAS"/>
    <property type="match status" value="2"/>
</dbReference>
<dbReference type="PRINTS" id="PR00344">
    <property type="entry name" value="BCTRLSENSOR"/>
</dbReference>
<protein>
    <submittedName>
        <fullName evidence="6">Receiver/sensor box histidine kinase</fullName>
        <ecNumber evidence="6">2.7.13.3</ecNumber>
    </submittedName>
</protein>
<evidence type="ECO:0000259" key="5">
    <source>
        <dbReference type="PROSITE" id="PS50113"/>
    </source>
</evidence>
<name>A0A1U7ETG3_NATPD</name>
<dbReference type="PROSITE" id="PS50109">
    <property type="entry name" value="HIS_KIN"/>
    <property type="match status" value="1"/>
</dbReference>
<dbReference type="InterPro" id="IPR000700">
    <property type="entry name" value="PAS-assoc_C"/>
</dbReference>
<dbReference type="InterPro" id="IPR000014">
    <property type="entry name" value="PAS"/>
</dbReference>
<dbReference type="EC" id="2.7.13.3" evidence="6"/>
<dbReference type="InterPro" id="IPR005467">
    <property type="entry name" value="His_kinase_dom"/>
</dbReference>
<dbReference type="SMART" id="SM00448">
    <property type="entry name" value="REC"/>
    <property type="match status" value="1"/>
</dbReference>
<feature type="domain" description="PAS" evidence="4">
    <location>
        <begin position="254"/>
        <end position="300"/>
    </location>
</feature>
<evidence type="ECO:0000313" key="7">
    <source>
        <dbReference type="Proteomes" id="UP000002698"/>
    </source>
</evidence>
<dbReference type="SUPFAM" id="SSF55874">
    <property type="entry name" value="ATPase domain of HSP90 chaperone/DNA topoisomerase II/histidine kinase"/>
    <property type="match status" value="1"/>
</dbReference>
<dbReference type="EnsemblBacteria" id="CAI48185">
    <property type="protein sequence ID" value="CAI48185"/>
    <property type="gene ID" value="NP_0188A"/>
</dbReference>
<proteinExistence type="predicted"/>
<dbReference type="eggNOG" id="arCOG02367">
    <property type="taxonomic scope" value="Archaea"/>
</dbReference>
<dbReference type="CDD" id="cd00156">
    <property type="entry name" value="REC"/>
    <property type="match status" value="1"/>
</dbReference>
<dbReference type="PROSITE" id="PS50113">
    <property type="entry name" value="PAC"/>
    <property type="match status" value="1"/>
</dbReference>
<keyword evidence="6" id="KW-0808">Transferase</keyword>
<comment type="caution">
    <text evidence="1">Lacks conserved residue(s) required for the propagation of feature annotation.</text>
</comment>
<organism evidence="6 7">
    <name type="scientific">Natronomonas pharaonis (strain ATCC 35678 / DSM 2160 / CIP 103997 / JCM 8858 / NBRC 14720 / NCIMB 2260 / Gabara)</name>
    <name type="common">Halobacterium pharaonis</name>
    <dbReference type="NCBI Taxonomy" id="348780"/>
    <lineage>
        <taxon>Archaea</taxon>
        <taxon>Methanobacteriati</taxon>
        <taxon>Methanobacteriota</taxon>
        <taxon>Stenosarchaea group</taxon>
        <taxon>Halobacteria</taxon>
        <taxon>Halobacteriales</taxon>
        <taxon>Natronomonadaceae</taxon>
        <taxon>Natronomonas</taxon>
    </lineage>
</organism>
<dbReference type="Gene3D" id="3.40.50.2300">
    <property type="match status" value="1"/>
</dbReference>
<dbReference type="NCBIfam" id="TIGR00229">
    <property type="entry name" value="sensory_box"/>
    <property type="match status" value="2"/>
</dbReference>
<feature type="domain" description="PAS" evidence="4">
    <location>
        <begin position="137"/>
        <end position="207"/>
    </location>
</feature>
<dbReference type="GO" id="GO:0000160">
    <property type="term" value="P:phosphorelay signal transduction system"/>
    <property type="evidence" value="ECO:0007669"/>
    <property type="project" value="InterPro"/>
</dbReference>
<keyword evidence="7" id="KW-1185">Reference proteome</keyword>
<dbReference type="RefSeq" id="WP_049939382.1">
    <property type="nucleotide sequence ID" value="NC_007426.1"/>
</dbReference>
<dbReference type="Pfam" id="PF00989">
    <property type="entry name" value="PAS"/>
    <property type="match status" value="2"/>
</dbReference>
<evidence type="ECO:0000259" key="3">
    <source>
        <dbReference type="PROSITE" id="PS50110"/>
    </source>
</evidence>
<dbReference type="Pfam" id="PF00072">
    <property type="entry name" value="Response_reg"/>
    <property type="match status" value="1"/>
</dbReference>